<name>A0A414HR43_BACT4</name>
<gene>
    <name evidence="1" type="ORF">DW780_06625</name>
</gene>
<protein>
    <submittedName>
        <fullName evidence="1">Uncharacterized protein</fullName>
    </submittedName>
</protein>
<sequence length="253" mass="30170">MLSILFIFVGLVLNEKIHKCEIKEELERSQIYYKEKRREEFIADSLQKVQDSLYILKQSNILAQRDGKKIMGSFFWGMSHKDYKSVYYRIEKETNGIITVNGIDFKLGHPTFYKNQLCGFTIKTVRKYKLYDYDINVFDKEDYEYNKYIQDKSTIYDYLLKRYGKSFGNESTIHIAAWPFLYKAINFYKADYESERQGAGTLITFHLAIDISHPQLIELLENEKDSIRKQIEKERTENIERERQKKAKFSDGL</sequence>
<dbReference type="EMBL" id="QSJP01000004">
    <property type="protein sequence ID" value="RHD89735.1"/>
    <property type="molecule type" value="Genomic_DNA"/>
</dbReference>
<dbReference type="Proteomes" id="UP000284785">
    <property type="component" value="Unassembled WGS sequence"/>
</dbReference>
<accession>A0A414HR43</accession>
<comment type="caution">
    <text evidence="1">The sequence shown here is derived from an EMBL/GenBank/DDBJ whole genome shotgun (WGS) entry which is preliminary data.</text>
</comment>
<dbReference type="AlphaFoldDB" id="A0A414HR43"/>
<evidence type="ECO:0000313" key="1">
    <source>
        <dbReference type="EMBL" id="RHD89735.1"/>
    </source>
</evidence>
<reference evidence="1 2" key="1">
    <citation type="submission" date="2018-08" db="EMBL/GenBank/DDBJ databases">
        <title>A genome reference for cultivated species of the human gut microbiota.</title>
        <authorList>
            <person name="Zou Y."/>
            <person name="Xue W."/>
            <person name="Luo G."/>
        </authorList>
    </citation>
    <scope>NUCLEOTIDE SEQUENCE [LARGE SCALE GENOMIC DNA]</scope>
    <source>
        <strain evidence="1 2">AM30-26</strain>
    </source>
</reference>
<proteinExistence type="predicted"/>
<organism evidence="1 2">
    <name type="scientific">Bacteroides thetaiotaomicron</name>
    <dbReference type="NCBI Taxonomy" id="818"/>
    <lineage>
        <taxon>Bacteria</taxon>
        <taxon>Pseudomonadati</taxon>
        <taxon>Bacteroidota</taxon>
        <taxon>Bacteroidia</taxon>
        <taxon>Bacteroidales</taxon>
        <taxon>Bacteroidaceae</taxon>
        <taxon>Bacteroides</taxon>
    </lineage>
</organism>
<evidence type="ECO:0000313" key="2">
    <source>
        <dbReference type="Proteomes" id="UP000284785"/>
    </source>
</evidence>